<reference evidence="1 2" key="1">
    <citation type="submission" date="2019-01" db="EMBL/GenBank/DDBJ databases">
        <title>Complete genome sequencing of Aequorivita sp. H23M31.</title>
        <authorList>
            <person name="Bae J.-W."/>
        </authorList>
    </citation>
    <scope>NUCLEOTIDE SEQUENCE [LARGE SCALE GENOMIC DNA]</scope>
    <source>
        <strain evidence="1 2">H23M31</strain>
    </source>
</reference>
<dbReference type="KEGG" id="aev:EI546_06870"/>
<keyword evidence="2" id="KW-1185">Reference proteome</keyword>
<dbReference type="Gene3D" id="3.40.50.2000">
    <property type="entry name" value="Glycogen Phosphorylase B"/>
    <property type="match status" value="2"/>
</dbReference>
<evidence type="ECO:0000313" key="1">
    <source>
        <dbReference type="EMBL" id="QAA81465.1"/>
    </source>
</evidence>
<dbReference type="RefSeq" id="WP_128249853.1">
    <property type="nucleotide sequence ID" value="NZ_CP034951.1"/>
</dbReference>
<evidence type="ECO:0000313" key="2">
    <source>
        <dbReference type="Proteomes" id="UP000285517"/>
    </source>
</evidence>
<organism evidence="1 2">
    <name type="scientific">Aequorivita ciconiae</name>
    <dbReference type="NCBI Taxonomy" id="2494375"/>
    <lineage>
        <taxon>Bacteria</taxon>
        <taxon>Pseudomonadati</taxon>
        <taxon>Bacteroidota</taxon>
        <taxon>Flavobacteriia</taxon>
        <taxon>Flavobacteriales</taxon>
        <taxon>Flavobacteriaceae</taxon>
        <taxon>Aequorivita</taxon>
    </lineage>
</organism>
<dbReference type="GO" id="GO:0016740">
    <property type="term" value="F:transferase activity"/>
    <property type="evidence" value="ECO:0007669"/>
    <property type="project" value="UniProtKB-KW"/>
</dbReference>
<dbReference type="SUPFAM" id="SSF53756">
    <property type="entry name" value="UDP-Glycosyltransferase/glycogen phosphorylase"/>
    <property type="match status" value="1"/>
</dbReference>
<gene>
    <name evidence="1" type="ORF">EI546_06870</name>
</gene>
<dbReference type="Pfam" id="PF13692">
    <property type="entry name" value="Glyco_trans_1_4"/>
    <property type="match status" value="1"/>
</dbReference>
<name>A0A410G2K9_9FLAO</name>
<dbReference type="CDD" id="cd03801">
    <property type="entry name" value="GT4_PimA-like"/>
    <property type="match status" value="1"/>
</dbReference>
<keyword evidence="1" id="KW-0808">Transferase</keyword>
<dbReference type="PANTHER" id="PTHR12526">
    <property type="entry name" value="GLYCOSYLTRANSFERASE"/>
    <property type="match status" value="1"/>
</dbReference>
<dbReference type="OrthoDB" id="139410at2"/>
<sequence>MKPKKRILYIGNKLAKHGKSPTTADTLPLALEREGYSVTVASDKLSVFQRFLDMVLVTIRNRKKIDIVIIDTYSTWNFYYSVIIARICRFYKLPYIPILHGGNLPNRLKNSKILSQKLFKGAKTNVAPSIYLMELFDREGFQNITYIPNSIAIKDYPFLIRKSVKPKLLWVRSFAEIYNPLMALEIVEILKKRDIEVDLCMVGPEKDGALGRCREVAKQLGLPVTFTDLLTKEEWISLSSQYDIFLNTTNFDNMPVSVMEAMALGMPVISTDVGGMPFLIETNVNGILQPPNDAHAFAETILDLCQNPFKTKAISINARTTIERFDWQQLKISWINTIDF</sequence>
<protein>
    <submittedName>
        <fullName evidence="1">Glycosyltransferase</fullName>
    </submittedName>
</protein>
<dbReference type="AlphaFoldDB" id="A0A410G2K9"/>
<proteinExistence type="predicted"/>
<accession>A0A410G2K9</accession>
<dbReference type="EMBL" id="CP034951">
    <property type="protein sequence ID" value="QAA81465.1"/>
    <property type="molecule type" value="Genomic_DNA"/>
</dbReference>
<dbReference type="Proteomes" id="UP000285517">
    <property type="component" value="Chromosome"/>
</dbReference>